<protein>
    <submittedName>
        <fullName evidence="1">DUF6624 domain-containing protein</fullName>
    </submittedName>
</protein>
<name>A0ABW5B4W7_9BACT</name>
<dbReference type="InterPro" id="IPR046732">
    <property type="entry name" value="DUF6624"/>
</dbReference>
<dbReference type="PROSITE" id="PS51257">
    <property type="entry name" value="PROKAR_LIPOPROTEIN"/>
    <property type="match status" value="1"/>
</dbReference>
<evidence type="ECO:0000313" key="2">
    <source>
        <dbReference type="Proteomes" id="UP001597414"/>
    </source>
</evidence>
<reference evidence="2" key="1">
    <citation type="journal article" date="2019" name="Int. J. Syst. Evol. Microbiol.">
        <title>The Global Catalogue of Microorganisms (GCM) 10K type strain sequencing project: providing services to taxonomists for standard genome sequencing and annotation.</title>
        <authorList>
            <consortium name="The Broad Institute Genomics Platform"/>
            <consortium name="The Broad Institute Genome Sequencing Center for Infectious Disease"/>
            <person name="Wu L."/>
            <person name="Ma J."/>
        </authorList>
    </citation>
    <scope>NUCLEOTIDE SEQUENCE [LARGE SCALE GENOMIC DNA]</scope>
    <source>
        <strain evidence="2">KCTC 19812</strain>
    </source>
</reference>
<dbReference type="Proteomes" id="UP001597414">
    <property type="component" value="Unassembled WGS sequence"/>
</dbReference>
<dbReference type="Pfam" id="PF20329">
    <property type="entry name" value="DUF6624"/>
    <property type="match status" value="1"/>
</dbReference>
<organism evidence="1 2">
    <name type="scientific">Shivajiella indica</name>
    <dbReference type="NCBI Taxonomy" id="872115"/>
    <lineage>
        <taxon>Bacteria</taxon>
        <taxon>Pseudomonadati</taxon>
        <taxon>Bacteroidota</taxon>
        <taxon>Cytophagia</taxon>
        <taxon>Cytophagales</taxon>
        <taxon>Cyclobacteriaceae</taxon>
        <taxon>Shivajiella</taxon>
    </lineage>
</organism>
<gene>
    <name evidence="1" type="ORF">ACFSKV_04795</name>
</gene>
<dbReference type="RefSeq" id="WP_380800749.1">
    <property type="nucleotide sequence ID" value="NZ_JBHUIV010000010.1"/>
</dbReference>
<keyword evidence="2" id="KW-1185">Reference proteome</keyword>
<evidence type="ECO:0000313" key="1">
    <source>
        <dbReference type="EMBL" id="MFD2200873.1"/>
    </source>
</evidence>
<comment type="caution">
    <text evidence="1">The sequence shown here is derived from an EMBL/GenBank/DDBJ whole genome shotgun (WGS) entry which is preliminary data.</text>
</comment>
<accession>A0ABW5B4W7</accession>
<proteinExistence type="predicted"/>
<sequence length="239" mass="27738">MKALRFLFILLGLSMGSCQSQKDRPQKEYELISEDGENRIEKFDSTDLDLAIELKKMAEIDQIAAYIPQGKYKELTSEQWIAFKDSVFSTHQVRLKEIFDKYGFVGFDLAGEEGSSNFWLMVQHSDHDPEFQKVVLEKMKIEVDKGNADSRNYALLFDRVQLNTGQAQIYGTQVDYNMEICQAFPKNLADSVNVNKRRKEMGLQPLEEYLNDMTLMNFEMNKEFYAKKGIMAPKLYKTN</sequence>
<dbReference type="EMBL" id="JBHUIV010000010">
    <property type="protein sequence ID" value="MFD2200873.1"/>
    <property type="molecule type" value="Genomic_DNA"/>
</dbReference>